<dbReference type="InterPro" id="IPR012338">
    <property type="entry name" value="Beta-lactam/transpept-like"/>
</dbReference>
<keyword evidence="5" id="KW-0645">Protease</keyword>
<protein>
    <submittedName>
        <fullName evidence="5">D-alanyl-D-alanine carboxypeptidase/D-alanyl-D-alanine-endopeptidase</fullName>
    </submittedName>
</protein>
<organism evidence="5 6">
    <name type="scientific">Lysinimonas soli</name>
    <dbReference type="NCBI Taxonomy" id="1074233"/>
    <lineage>
        <taxon>Bacteria</taxon>
        <taxon>Bacillati</taxon>
        <taxon>Actinomycetota</taxon>
        <taxon>Actinomycetes</taxon>
        <taxon>Micrococcales</taxon>
        <taxon>Microbacteriaceae</taxon>
        <taxon>Lysinimonas</taxon>
    </lineage>
</organism>
<keyword evidence="2" id="KW-0378">Hydrolase</keyword>
<gene>
    <name evidence="5" type="ORF">ACFPJ4_14660</name>
</gene>
<keyword evidence="4" id="KW-1133">Transmembrane helix</keyword>
<keyword evidence="4" id="KW-0812">Transmembrane</keyword>
<comment type="caution">
    <text evidence="5">The sequence shown here is derived from an EMBL/GenBank/DDBJ whole genome shotgun (WGS) entry which is preliminary data.</text>
</comment>
<keyword evidence="5" id="KW-0121">Carboxypeptidase</keyword>
<dbReference type="PANTHER" id="PTHR30023">
    <property type="entry name" value="D-ALANYL-D-ALANINE CARBOXYPEPTIDASE"/>
    <property type="match status" value="1"/>
</dbReference>
<proteinExistence type="inferred from homology"/>
<feature type="compositionally biased region" description="Basic and acidic residues" evidence="3">
    <location>
        <begin position="255"/>
        <end position="266"/>
    </location>
</feature>
<feature type="region of interest" description="Disordered" evidence="3">
    <location>
        <begin position="1"/>
        <end position="23"/>
    </location>
</feature>
<evidence type="ECO:0000313" key="5">
    <source>
        <dbReference type="EMBL" id="MFC5503488.1"/>
    </source>
</evidence>
<comment type="similarity">
    <text evidence="1">Belongs to the peptidase S13 family.</text>
</comment>
<feature type="transmembrane region" description="Helical" evidence="4">
    <location>
        <begin position="37"/>
        <end position="62"/>
    </location>
</feature>
<evidence type="ECO:0000256" key="2">
    <source>
        <dbReference type="ARBA" id="ARBA00022801"/>
    </source>
</evidence>
<dbReference type="SUPFAM" id="SSF56601">
    <property type="entry name" value="beta-lactamase/transpeptidase-like"/>
    <property type="match status" value="1"/>
</dbReference>
<evidence type="ECO:0000313" key="6">
    <source>
        <dbReference type="Proteomes" id="UP001596039"/>
    </source>
</evidence>
<keyword evidence="6" id="KW-1185">Reference proteome</keyword>
<evidence type="ECO:0000256" key="3">
    <source>
        <dbReference type="SAM" id="MobiDB-lite"/>
    </source>
</evidence>
<dbReference type="PANTHER" id="PTHR30023:SF0">
    <property type="entry name" value="PENICILLIN-SENSITIVE CARBOXYPEPTIDASE A"/>
    <property type="match status" value="1"/>
</dbReference>
<dbReference type="Proteomes" id="UP001596039">
    <property type="component" value="Unassembled WGS sequence"/>
</dbReference>
<accession>A0ABW0NUW1</accession>
<keyword evidence="4" id="KW-0472">Membrane</keyword>
<dbReference type="Gene3D" id="3.40.710.10">
    <property type="entry name" value="DD-peptidase/beta-lactamase superfamily"/>
    <property type="match status" value="2"/>
</dbReference>
<dbReference type="InterPro" id="IPR000667">
    <property type="entry name" value="Peptidase_S13"/>
</dbReference>
<dbReference type="Pfam" id="PF02113">
    <property type="entry name" value="Peptidase_S13"/>
    <property type="match status" value="2"/>
</dbReference>
<reference evidence="6" key="1">
    <citation type="journal article" date="2019" name="Int. J. Syst. Evol. Microbiol.">
        <title>The Global Catalogue of Microorganisms (GCM) 10K type strain sequencing project: providing services to taxonomists for standard genome sequencing and annotation.</title>
        <authorList>
            <consortium name="The Broad Institute Genomics Platform"/>
            <consortium name="The Broad Institute Genome Sequencing Center for Infectious Disease"/>
            <person name="Wu L."/>
            <person name="Ma J."/>
        </authorList>
    </citation>
    <scope>NUCLEOTIDE SEQUENCE [LARGE SCALE GENOMIC DNA]</scope>
    <source>
        <strain evidence="6">CGMCC 4.6997</strain>
    </source>
</reference>
<dbReference type="RefSeq" id="WP_386741198.1">
    <property type="nucleotide sequence ID" value="NZ_JBHSMG010000005.1"/>
</dbReference>
<evidence type="ECO:0000256" key="1">
    <source>
        <dbReference type="ARBA" id="ARBA00006096"/>
    </source>
</evidence>
<evidence type="ECO:0000256" key="4">
    <source>
        <dbReference type="SAM" id="Phobius"/>
    </source>
</evidence>
<dbReference type="PRINTS" id="PR00922">
    <property type="entry name" value="DADACBPTASE3"/>
</dbReference>
<feature type="region of interest" description="Disordered" evidence="3">
    <location>
        <begin position="254"/>
        <end position="273"/>
    </location>
</feature>
<dbReference type="EMBL" id="JBHSMG010000005">
    <property type="protein sequence ID" value="MFC5503488.1"/>
    <property type="molecule type" value="Genomic_DNA"/>
</dbReference>
<name>A0ABW0NUW1_9MICO</name>
<dbReference type="GO" id="GO:0004180">
    <property type="term" value="F:carboxypeptidase activity"/>
    <property type="evidence" value="ECO:0007669"/>
    <property type="project" value="UniProtKB-KW"/>
</dbReference>
<sequence>MTDEQPISRRAARDTAGGAEPPRPTGIGALFRAHPMAWLFGGLGVVFALLGTGAVFAGVAFASDPVAVAAPTTAPTTAPPRPTPSALPTASRLRTCSVAGPAADPRLMALTGSVVRFDNGEALWDHGASTPARTASTLKLLIASAAVVVLGPDYQIATDVVDGSTPGTIVLVGHGDATLSALPSGRDGVYAGAPKLSDLAAQVIAAYGTKHPGVPITNVVLDASYWNMADRWDASWKRTEQTQGYQSEVTALQVDGDRADPTRETSPRSTDPVGRAGAAFVAALQSADTGGVVASTVTTSSGSATAGATSLGEVKSQPVRTLIKQMLLPSDNTLGEMLARNISKVSGLDGSAASLQQAIPSALSRLSPPIPAAGLTIIDGSGESANNQVPPATMTALLRQIQAGGSNLDLVRAGLSIAGQTGSLAGRFTGPNAVARGKVAAKTGWIDTEYSLAGTVTAADGTVLEFTFYAIGTGISSTAKAALDTLTVAVYNCGDNLSNN</sequence>